<proteinExistence type="predicted"/>
<dbReference type="PANTHER" id="PTHR47331">
    <property type="entry name" value="PHD-TYPE DOMAIN-CONTAINING PROTEIN"/>
    <property type="match status" value="1"/>
</dbReference>
<keyword evidence="2" id="KW-1185">Reference proteome</keyword>
<dbReference type="AlphaFoldDB" id="A0A8X6PLJ3"/>
<organism evidence="1 2">
    <name type="scientific">Nephila pilipes</name>
    <name type="common">Giant wood spider</name>
    <name type="synonym">Nephila maculata</name>
    <dbReference type="NCBI Taxonomy" id="299642"/>
    <lineage>
        <taxon>Eukaryota</taxon>
        <taxon>Metazoa</taxon>
        <taxon>Ecdysozoa</taxon>
        <taxon>Arthropoda</taxon>
        <taxon>Chelicerata</taxon>
        <taxon>Arachnida</taxon>
        <taxon>Araneae</taxon>
        <taxon>Araneomorphae</taxon>
        <taxon>Entelegynae</taxon>
        <taxon>Araneoidea</taxon>
        <taxon>Nephilidae</taxon>
        <taxon>Nephila</taxon>
    </lineage>
</organism>
<evidence type="ECO:0000313" key="1">
    <source>
        <dbReference type="EMBL" id="GFT70348.1"/>
    </source>
</evidence>
<comment type="caution">
    <text evidence="1">The sequence shown here is derived from an EMBL/GenBank/DDBJ whole genome shotgun (WGS) entry which is preliminary data.</text>
</comment>
<name>A0A8X6PLJ3_NEPPI</name>
<protein>
    <submittedName>
        <fullName evidence="1">Uncharacterized protein</fullName>
    </submittedName>
</protein>
<dbReference type="PANTHER" id="PTHR47331:SF1">
    <property type="entry name" value="GAG-LIKE PROTEIN"/>
    <property type="match status" value="1"/>
</dbReference>
<gene>
    <name evidence="1" type="primary">AVEN_154690_1</name>
    <name evidence="1" type="ORF">NPIL_247031</name>
</gene>
<sequence length="145" mass="16322">MTVPCLKLSACLLLSQHVHKIIRALKLNIDSMQLFTNSSITLSSINTSPHLLKTFVCNRVVQIQELSKDFHWKHVSSKSNPADLLSIDLEAKALAASELWWKEPDFSKINLCDSQTLQTPNKVTLKSNNDSNFLDTLISLITFIN</sequence>
<reference evidence="1" key="1">
    <citation type="submission" date="2020-08" db="EMBL/GenBank/DDBJ databases">
        <title>Multicomponent nature underlies the extraordinary mechanical properties of spider dragline silk.</title>
        <authorList>
            <person name="Kono N."/>
            <person name="Nakamura H."/>
            <person name="Mori M."/>
            <person name="Yoshida Y."/>
            <person name="Ohtoshi R."/>
            <person name="Malay A.D."/>
            <person name="Moran D.A.P."/>
            <person name="Tomita M."/>
            <person name="Numata K."/>
            <person name="Arakawa K."/>
        </authorList>
    </citation>
    <scope>NUCLEOTIDE SEQUENCE</scope>
</reference>
<dbReference type="OrthoDB" id="6435349at2759"/>
<evidence type="ECO:0000313" key="2">
    <source>
        <dbReference type="Proteomes" id="UP000887013"/>
    </source>
</evidence>
<accession>A0A8X6PLJ3</accession>
<dbReference type="EMBL" id="BMAW01020849">
    <property type="protein sequence ID" value="GFT70348.1"/>
    <property type="molecule type" value="Genomic_DNA"/>
</dbReference>
<dbReference type="Proteomes" id="UP000887013">
    <property type="component" value="Unassembled WGS sequence"/>
</dbReference>